<dbReference type="EMBL" id="JANBPW010000468">
    <property type="protein sequence ID" value="KAJ1949391.1"/>
    <property type="molecule type" value="Genomic_DNA"/>
</dbReference>
<keyword evidence="2" id="KW-1185">Reference proteome</keyword>
<gene>
    <name evidence="1" type="ORF">FBU59_001165</name>
</gene>
<comment type="caution">
    <text evidence="1">The sequence shown here is derived from an EMBL/GenBank/DDBJ whole genome shotgun (WGS) entry which is preliminary data.</text>
</comment>
<evidence type="ECO:0000313" key="1">
    <source>
        <dbReference type="EMBL" id="KAJ1949391.1"/>
    </source>
</evidence>
<sequence length="121" mass="12270">MATKNAVFALTLAVIAASELYGREPGLVEVGYAPQVLVASQQYEVNRPQQLIANPGVRAGEASGASELGALASHEHSASESHSASGPSEHSENAANANVNAFAGLTYAVAAASIACAWAAY</sequence>
<name>A0ACC1JEL3_9FUNG</name>
<organism evidence="1 2">
    <name type="scientific">Linderina macrospora</name>
    <dbReference type="NCBI Taxonomy" id="4868"/>
    <lineage>
        <taxon>Eukaryota</taxon>
        <taxon>Fungi</taxon>
        <taxon>Fungi incertae sedis</taxon>
        <taxon>Zoopagomycota</taxon>
        <taxon>Kickxellomycotina</taxon>
        <taxon>Kickxellomycetes</taxon>
        <taxon>Kickxellales</taxon>
        <taxon>Kickxellaceae</taxon>
        <taxon>Linderina</taxon>
    </lineage>
</organism>
<proteinExistence type="predicted"/>
<reference evidence="1" key="1">
    <citation type="submission" date="2022-07" db="EMBL/GenBank/DDBJ databases">
        <title>Phylogenomic reconstructions and comparative analyses of Kickxellomycotina fungi.</title>
        <authorList>
            <person name="Reynolds N.K."/>
            <person name="Stajich J.E."/>
            <person name="Barry K."/>
            <person name="Grigoriev I.V."/>
            <person name="Crous P."/>
            <person name="Smith M.E."/>
        </authorList>
    </citation>
    <scope>NUCLEOTIDE SEQUENCE</scope>
    <source>
        <strain evidence="1">NRRL 5244</strain>
    </source>
</reference>
<evidence type="ECO:0000313" key="2">
    <source>
        <dbReference type="Proteomes" id="UP001150603"/>
    </source>
</evidence>
<protein>
    <submittedName>
        <fullName evidence="1">Uncharacterized protein</fullName>
    </submittedName>
</protein>
<accession>A0ACC1JEL3</accession>
<dbReference type="Proteomes" id="UP001150603">
    <property type="component" value="Unassembled WGS sequence"/>
</dbReference>